<accession>A0ABR2GMW2</accession>
<name>A0ABR2GMW2_9EUKA</name>
<dbReference type="SUPFAM" id="SSF50729">
    <property type="entry name" value="PH domain-like"/>
    <property type="match status" value="1"/>
</dbReference>
<keyword evidence="4" id="KW-1185">Reference proteome</keyword>
<feature type="domain" description="WH1" evidence="1">
    <location>
        <begin position="16"/>
        <end position="127"/>
    </location>
</feature>
<evidence type="ECO:0000313" key="2">
    <source>
        <dbReference type="EMBL" id="KAK8834575.1"/>
    </source>
</evidence>
<dbReference type="Pfam" id="PF00568">
    <property type="entry name" value="WH1"/>
    <property type="match status" value="1"/>
</dbReference>
<dbReference type="Proteomes" id="UP001470230">
    <property type="component" value="Unassembled WGS sequence"/>
</dbReference>
<reference evidence="2 4" key="1">
    <citation type="submission" date="2024-04" db="EMBL/GenBank/DDBJ databases">
        <title>Tritrichomonas musculus Genome.</title>
        <authorList>
            <person name="Alves-Ferreira E."/>
            <person name="Grigg M."/>
            <person name="Lorenzi H."/>
            <person name="Galac M."/>
        </authorList>
    </citation>
    <scope>NUCLEOTIDE SEQUENCE [LARGE SCALE GENOMIC DNA]</scope>
    <source>
        <strain evidence="2 4">EAF2021</strain>
    </source>
</reference>
<sequence length="194" mass="22311">MKNVSSVSPEDRNNLIPKFRSENLIYLAKAKILVAYPVPTQWNEYCVGNLALHINSNNCLYFTVFDHDGTSILFSHELYKKFHKHYQKITPNLYAFPSERCIIGIQFLLDSEAKDMESQIRKVSQKEKKKVFKGIFSKKKKSTSIVISMPEDVGTKSGVQWDPEAGYQIDGSIEELPKEHLEFMLQQGYVPDSK</sequence>
<dbReference type="EMBL" id="JAPFFF010000370">
    <property type="protein sequence ID" value="KAK8834575.1"/>
    <property type="molecule type" value="Genomic_DNA"/>
</dbReference>
<organism evidence="2 4">
    <name type="scientific">Tritrichomonas musculus</name>
    <dbReference type="NCBI Taxonomy" id="1915356"/>
    <lineage>
        <taxon>Eukaryota</taxon>
        <taxon>Metamonada</taxon>
        <taxon>Parabasalia</taxon>
        <taxon>Tritrichomonadida</taxon>
        <taxon>Tritrichomonadidae</taxon>
        <taxon>Tritrichomonas</taxon>
    </lineage>
</organism>
<dbReference type="InterPro" id="IPR011993">
    <property type="entry name" value="PH-like_dom_sf"/>
</dbReference>
<evidence type="ECO:0000259" key="1">
    <source>
        <dbReference type="PROSITE" id="PS50229"/>
    </source>
</evidence>
<dbReference type="Gene3D" id="2.30.29.30">
    <property type="entry name" value="Pleckstrin-homology domain (PH domain)/Phosphotyrosine-binding domain (PTB)"/>
    <property type="match status" value="1"/>
</dbReference>
<evidence type="ECO:0000313" key="4">
    <source>
        <dbReference type="Proteomes" id="UP001470230"/>
    </source>
</evidence>
<evidence type="ECO:0000313" key="3">
    <source>
        <dbReference type="EMBL" id="KAK8860944.1"/>
    </source>
</evidence>
<dbReference type="EMBL" id="JAPFFF010000018">
    <property type="protein sequence ID" value="KAK8860944.1"/>
    <property type="molecule type" value="Genomic_DNA"/>
</dbReference>
<comment type="caution">
    <text evidence="2">The sequence shown here is derived from an EMBL/GenBank/DDBJ whole genome shotgun (WGS) entry which is preliminary data.</text>
</comment>
<dbReference type="PROSITE" id="PS50229">
    <property type="entry name" value="WH1"/>
    <property type="match status" value="1"/>
</dbReference>
<gene>
    <name evidence="3" type="ORF">M9Y10_012636</name>
    <name evidence="2" type="ORF">M9Y10_027297</name>
</gene>
<proteinExistence type="predicted"/>
<protein>
    <recommendedName>
        <fullName evidence="1">WH1 domain-containing protein</fullName>
    </recommendedName>
</protein>
<dbReference type="InterPro" id="IPR000697">
    <property type="entry name" value="WH1/EVH1_dom"/>
</dbReference>